<dbReference type="KEGG" id="kme:H0A61_03017"/>
<sequence>MNKKIEYLERSIAEAKKEIEKLEKEKAEIENTLQNLDVTCPSCGGKGREKYTDAAGDTDTRDCRTCRGLGKISDIKCEHCGNVITADMIWLRRQAFPQCPWCGWDLGAQYSSF</sequence>
<dbReference type="SUPFAM" id="SSF57938">
    <property type="entry name" value="DnaJ/Hsp40 cysteine-rich domain"/>
    <property type="match status" value="1"/>
</dbReference>
<gene>
    <name evidence="2" type="ORF">H0A61_03017</name>
</gene>
<evidence type="ECO:0000256" key="1">
    <source>
        <dbReference type="SAM" id="Coils"/>
    </source>
</evidence>
<feature type="coiled-coil region" evidence="1">
    <location>
        <begin position="5"/>
        <end position="39"/>
    </location>
</feature>
<dbReference type="AlphaFoldDB" id="A0A8A0RTG3"/>
<accession>A0A8A0RTG3</accession>
<evidence type="ECO:0000313" key="2">
    <source>
        <dbReference type="EMBL" id="QSQ10607.1"/>
    </source>
</evidence>
<dbReference type="EMBL" id="CP059066">
    <property type="protein sequence ID" value="QSQ10607.1"/>
    <property type="molecule type" value="Genomic_DNA"/>
</dbReference>
<protein>
    <submittedName>
        <fullName evidence="2">Uncharacterized protein</fullName>
    </submittedName>
</protein>
<keyword evidence="3" id="KW-1185">Reference proteome</keyword>
<dbReference type="Gene3D" id="2.10.230.10">
    <property type="entry name" value="Heat shock protein DnaJ, cysteine-rich domain"/>
    <property type="match status" value="1"/>
</dbReference>
<reference evidence="2" key="1">
    <citation type="submission" date="2020-07" db="EMBL/GenBank/DDBJ databases">
        <title>Koleobacter methoxysyntrophicus gen. nov., sp. nov., a novel anaerobic bacterium isolated from deep subsurface oil field and proposal of Koleobacterales ord. nov. in the phylum Firmicutes.</title>
        <authorList>
            <person name="Sakamoto S."/>
            <person name="Tamaki H."/>
        </authorList>
    </citation>
    <scope>NUCLEOTIDE SEQUENCE</scope>
    <source>
        <strain evidence="2">NRmbB1</strain>
    </source>
</reference>
<name>A0A8A0RTG3_9FIRM</name>
<dbReference type="InterPro" id="IPR036410">
    <property type="entry name" value="HSP_DnaJ_Cys-rich_dom_sf"/>
</dbReference>
<proteinExistence type="predicted"/>
<keyword evidence="1" id="KW-0175">Coiled coil</keyword>
<evidence type="ECO:0000313" key="3">
    <source>
        <dbReference type="Proteomes" id="UP000662904"/>
    </source>
</evidence>
<dbReference type="Proteomes" id="UP000662904">
    <property type="component" value="Chromosome"/>
</dbReference>
<dbReference type="RefSeq" id="WP_206707914.1">
    <property type="nucleotide sequence ID" value="NZ_CP059066.1"/>
</dbReference>
<organism evidence="2 3">
    <name type="scientific">Koleobacter methoxysyntrophicus</name>
    <dbReference type="NCBI Taxonomy" id="2751313"/>
    <lineage>
        <taxon>Bacteria</taxon>
        <taxon>Bacillati</taxon>
        <taxon>Bacillota</taxon>
        <taxon>Clostridia</taxon>
        <taxon>Koleobacterales</taxon>
        <taxon>Koleobacteraceae</taxon>
        <taxon>Koleobacter</taxon>
    </lineage>
</organism>